<feature type="region of interest" description="Disordered" evidence="1">
    <location>
        <begin position="121"/>
        <end position="207"/>
    </location>
</feature>
<accession>A0A8J6ALK9</accession>
<evidence type="ECO:0000313" key="2">
    <source>
        <dbReference type="EMBL" id="KAG8523889.1"/>
    </source>
</evidence>
<comment type="caution">
    <text evidence="2">The sequence shown here is derived from an EMBL/GenBank/DDBJ whole genome shotgun (WGS) entry which is preliminary data.</text>
</comment>
<proteinExistence type="predicted"/>
<sequence length="273" mass="29111">MWRRGPSLSLCAGSGGATQAVRITWRLGIQTYGGSARAQQEEMASFTLDDAPTEGQVDAGAAASFRPKAWRPHSCYITCLRGRVLPRGRSCLDPSTRHPSLSIHFRSLVRSWKSYSISQVPVQPRAQEPCGTGVGHGGSPGREASRALGGIARAASTGTSKAAGIPPAEPDSGTDAGRDPPRASLRSFHPRRLSGPQRPSSASSTLWRQWDEEDAAISGTWESSRGACGGSAARVRMEKFPGRAVNVLKSLHSSALTSPASHKKVPWSSWERT</sequence>
<feature type="region of interest" description="Disordered" evidence="1">
    <location>
        <begin position="251"/>
        <end position="273"/>
    </location>
</feature>
<dbReference type="Proteomes" id="UP000700334">
    <property type="component" value="Unassembled WGS sequence"/>
</dbReference>
<feature type="compositionally biased region" description="Polar residues" evidence="1">
    <location>
        <begin position="197"/>
        <end position="207"/>
    </location>
</feature>
<gene>
    <name evidence="2" type="ORF">J0S82_001991</name>
</gene>
<keyword evidence="3" id="KW-1185">Reference proteome</keyword>
<protein>
    <submittedName>
        <fullName evidence="2">Uncharacterized protein</fullName>
    </submittedName>
</protein>
<name>A0A8J6ALK9_GALPY</name>
<evidence type="ECO:0000313" key="3">
    <source>
        <dbReference type="Proteomes" id="UP000700334"/>
    </source>
</evidence>
<dbReference type="AlphaFoldDB" id="A0A8J6ALK9"/>
<organism evidence="2 3">
    <name type="scientific">Galemys pyrenaicus</name>
    <name type="common">Iberian desman</name>
    <name type="synonym">Pyrenean desman</name>
    <dbReference type="NCBI Taxonomy" id="202257"/>
    <lineage>
        <taxon>Eukaryota</taxon>
        <taxon>Metazoa</taxon>
        <taxon>Chordata</taxon>
        <taxon>Craniata</taxon>
        <taxon>Vertebrata</taxon>
        <taxon>Euteleostomi</taxon>
        <taxon>Mammalia</taxon>
        <taxon>Eutheria</taxon>
        <taxon>Laurasiatheria</taxon>
        <taxon>Eulipotyphla</taxon>
        <taxon>Talpidae</taxon>
        <taxon>Galemys</taxon>
    </lineage>
</organism>
<feature type="compositionally biased region" description="Polar residues" evidence="1">
    <location>
        <begin position="251"/>
        <end position="260"/>
    </location>
</feature>
<dbReference type="EMBL" id="JAGFMF010011397">
    <property type="protein sequence ID" value="KAG8523889.1"/>
    <property type="molecule type" value="Genomic_DNA"/>
</dbReference>
<evidence type="ECO:0000256" key="1">
    <source>
        <dbReference type="SAM" id="MobiDB-lite"/>
    </source>
</evidence>
<reference evidence="2" key="1">
    <citation type="journal article" date="2021" name="Evol. Appl.">
        <title>The genome of the Pyrenean desman and the effects of bottlenecks and inbreeding on the genomic landscape of an endangered species.</title>
        <authorList>
            <person name="Escoda L."/>
            <person name="Castresana J."/>
        </authorList>
    </citation>
    <scope>NUCLEOTIDE SEQUENCE</scope>
    <source>
        <strain evidence="2">IBE-C5619</strain>
    </source>
</reference>